<dbReference type="AlphaFoldDB" id="A0A8R1EGC2"/>
<dbReference type="Proteomes" id="UP000005237">
    <property type="component" value="Unassembled WGS sequence"/>
</dbReference>
<keyword evidence="4 6" id="KW-0732">Signal</keyword>
<comment type="similarity">
    <text evidence="2">Belongs to the insulin family.</text>
</comment>
<dbReference type="SUPFAM" id="SSF56994">
    <property type="entry name" value="Insulin-like"/>
    <property type="match status" value="1"/>
</dbReference>
<dbReference type="EnsemblMetazoa" id="CJA34484.1">
    <property type="protein sequence ID" value="CJA34484.1"/>
    <property type="gene ID" value="WBGene00210331"/>
</dbReference>
<dbReference type="Pfam" id="PF03488">
    <property type="entry name" value="Ins_beta"/>
    <property type="match status" value="1"/>
</dbReference>
<evidence type="ECO:0000313" key="7">
    <source>
        <dbReference type="EnsemblMetazoa" id="CJA34484.1"/>
    </source>
</evidence>
<accession>A0A8R1EGC2</accession>
<evidence type="ECO:0000313" key="8">
    <source>
        <dbReference type="Proteomes" id="UP000005237"/>
    </source>
</evidence>
<proteinExistence type="inferred from homology"/>
<keyword evidence="3" id="KW-0964">Secreted</keyword>
<evidence type="ECO:0000256" key="6">
    <source>
        <dbReference type="SAM" id="SignalP"/>
    </source>
</evidence>
<keyword evidence="5" id="KW-1015">Disulfide bond</keyword>
<evidence type="ECO:0000256" key="3">
    <source>
        <dbReference type="ARBA" id="ARBA00022525"/>
    </source>
</evidence>
<dbReference type="Gene3D" id="1.10.100.10">
    <property type="entry name" value="Insulin-like"/>
    <property type="match status" value="1"/>
</dbReference>
<evidence type="ECO:0000256" key="5">
    <source>
        <dbReference type="ARBA" id="ARBA00023157"/>
    </source>
</evidence>
<evidence type="ECO:0000256" key="4">
    <source>
        <dbReference type="ARBA" id="ARBA00022729"/>
    </source>
</evidence>
<keyword evidence="8" id="KW-1185">Reference proteome</keyword>
<dbReference type="PANTHER" id="PTHR33893">
    <property type="entry name" value="INSULIN RELATED-RELATED-RELATED"/>
    <property type="match status" value="1"/>
</dbReference>
<comment type="subcellular location">
    <subcellularLocation>
        <location evidence="1">Secreted</location>
    </subcellularLocation>
</comment>
<dbReference type="InterPro" id="IPR003235">
    <property type="entry name" value="Nem_insulin-like_b-type"/>
</dbReference>
<dbReference type="GO" id="GO:0005576">
    <property type="term" value="C:extracellular region"/>
    <property type="evidence" value="ECO:0007669"/>
    <property type="project" value="UniProtKB-SubCell"/>
</dbReference>
<reference evidence="8" key="1">
    <citation type="submission" date="2010-08" db="EMBL/GenBank/DDBJ databases">
        <authorList>
            <consortium name="Caenorhabditis japonica Sequencing Consortium"/>
            <person name="Wilson R.K."/>
        </authorList>
    </citation>
    <scope>NUCLEOTIDE SEQUENCE [LARGE SCALE GENOMIC DNA]</scope>
    <source>
        <strain evidence="8">DF5081</strain>
    </source>
</reference>
<name>A0A8R1EGC2_CAEJA</name>
<evidence type="ECO:0000256" key="1">
    <source>
        <dbReference type="ARBA" id="ARBA00004613"/>
    </source>
</evidence>
<reference evidence="7" key="2">
    <citation type="submission" date="2022-06" db="UniProtKB">
        <authorList>
            <consortium name="EnsemblMetazoa"/>
        </authorList>
    </citation>
    <scope>IDENTIFICATION</scope>
    <source>
        <strain evidence="7">DF5081</strain>
    </source>
</reference>
<feature type="signal peptide" evidence="6">
    <location>
        <begin position="1"/>
        <end position="18"/>
    </location>
</feature>
<dbReference type="InterPro" id="IPR036438">
    <property type="entry name" value="Insulin-like_sf"/>
</dbReference>
<organism evidence="7 8">
    <name type="scientific">Caenorhabditis japonica</name>
    <dbReference type="NCBI Taxonomy" id="281687"/>
    <lineage>
        <taxon>Eukaryota</taxon>
        <taxon>Metazoa</taxon>
        <taxon>Ecdysozoa</taxon>
        <taxon>Nematoda</taxon>
        <taxon>Chromadorea</taxon>
        <taxon>Rhabditida</taxon>
        <taxon>Rhabditina</taxon>
        <taxon>Rhabditomorpha</taxon>
        <taxon>Rhabditoidea</taxon>
        <taxon>Rhabditidae</taxon>
        <taxon>Peloderinae</taxon>
        <taxon>Caenorhabditis</taxon>
    </lineage>
</organism>
<feature type="chain" id="PRO_5035798536" description="INSulin related" evidence="6">
    <location>
        <begin position="19"/>
        <end position="107"/>
    </location>
</feature>
<protein>
    <recommendedName>
        <fullName evidence="9">INSulin related</fullName>
    </recommendedName>
</protein>
<evidence type="ECO:0008006" key="9">
    <source>
        <dbReference type="Google" id="ProtNLM"/>
    </source>
</evidence>
<evidence type="ECO:0000256" key="2">
    <source>
        <dbReference type="ARBA" id="ARBA00009034"/>
    </source>
</evidence>
<sequence>MHSVTLLLLIVACAVASSQHIPEDLALWNREGLRESESESAGLNIEQPVREITRRICGKTLSKYLSRMCGGPCTTGVDLATTACAHPHTNSQLMELCCPDVEQLFSL</sequence>
<dbReference type="GO" id="GO:0005179">
    <property type="term" value="F:hormone activity"/>
    <property type="evidence" value="ECO:0007669"/>
    <property type="project" value="InterPro"/>
</dbReference>
<dbReference type="InterPro" id="IPR052335">
    <property type="entry name" value="Insulin-like_regulatory"/>
</dbReference>